<dbReference type="PANTHER" id="PTHR45841:SF1">
    <property type="entry name" value="MRNA TURNOVER PROTEIN 4 HOMOLOG"/>
    <property type="match status" value="1"/>
</dbReference>
<dbReference type="InterPro" id="IPR033867">
    <property type="entry name" value="Mrt4"/>
</dbReference>
<dbReference type="VEuPathDB" id="VectorBase:LLOJ000879"/>
<dbReference type="Gene3D" id="3.30.70.1730">
    <property type="match status" value="1"/>
</dbReference>
<evidence type="ECO:0000313" key="10">
    <source>
        <dbReference type="EnsemblMetazoa" id="LLOJ000879-PA"/>
    </source>
</evidence>
<evidence type="ECO:0000256" key="7">
    <source>
        <dbReference type="SAM" id="MobiDB-lite"/>
    </source>
</evidence>
<dbReference type="Pfam" id="PF17777">
    <property type="entry name" value="RL10P_insert"/>
    <property type="match status" value="1"/>
</dbReference>
<accession>A0A1B0CAA6</accession>
<dbReference type="VEuPathDB" id="VectorBase:LLONM1_002618"/>
<dbReference type="GO" id="GO:0005737">
    <property type="term" value="C:cytoplasm"/>
    <property type="evidence" value="ECO:0007669"/>
    <property type="project" value="UniProtKB-SubCell"/>
</dbReference>
<dbReference type="GeneID" id="129793694"/>
<dbReference type="KEGG" id="lll:129793694"/>
<evidence type="ECO:0000256" key="4">
    <source>
        <dbReference type="ARBA" id="ARBA00022490"/>
    </source>
</evidence>
<protein>
    <recommendedName>
        <fullName evidence="6">Ribosome assembly factor mrt4</fullName>
    </recommendedName>
</protein>
<comment type="subunit">
    <text evidence="3 6">Associates with the pre-60S ribosomal particle.</text>
</comment>
<feature type="domain" description="Large ribosomal subunit protein uL10-like insertion" evidence="8">
    <location>
        <begin position="128"/>
        <end position="196"/>
    </location>
</feature>
<evidence type="ECO:0000256" key="1">
    <source>
        <dbReference type="ARBA" id="ARBA00004046"/>
    </source>
</evidence>
<keyword evidence="11" id="KW-1185">Reference proteome</keyword>
<dbReference type="RefSeq" id="XP_055689863.1">
    <property type="nucleotide sequence ID" value="XM_055833888.1"/>
</dbReference>
<comment type="function">
    <text evidence="1 6">Component of the ribosome assembly machinery. Nuclear paralog of the ribosomal protein P0, it binds pre-60S subunits at an early stage of assembly in the nucleolus, and is replaced by P0 in cytoplasmic pre-60S subunits and mature 80S ribosomes.</text>
</comment>
<dbReference type="InterPro" id="IPR051742">
    <property type="entry name" value="Ribosome_Assembly_uL10"/>
</dbReference>
<evidence type="ECO:0000256" key="3">
    <source>
        <dbReference type="ARBA" id="ARBA00011117"/>
    </source>
</evidence>
<reference evidence="10" key="3">
    <citation type="submission" date="2020-05" db="UniProtKB">
        <authorList>
            <consortium name="EnsemblMetazoa"/>
        </authorList>
    </citation>
    <scope>IDENTIFICATION</scope>
    <source>
        <strain evidence="10">Jacobina</strain>
    </source>
</reference>
<dbReference type="GO" id="GO:0006364">
    <property type="term" value="P:rRNA processing"/>
    <property type="evidence" value="ECO:0007669"/>
    <property type="project" value="TreeGrafter"/>
</dbReference>
<dbReference type="AlphaFoldDB" id="A0A1B0CAA6"/>
<dbReference type="Gene3D" id="3.90.105.20">
    <property type="match status" value="1"/>
</dbReference>
<name>A0A1B0CAA6_LUTLO</name>
<dbReference type="OrthoDB" id="10262308at2759"/>
<evidence type="ECO:0000313" key="11">
    <source>
        <dbReference type="Proteomes" id="UP000092461"/>
    </source>
</evidence>
<reference evidence="11" key="1">
    <citation type="submission" date="2012-05" db="EMBL/GenBank/DDBJ databases">
        <title>Whole Genome Assembly of Lutzomyia longipalpis.</title>
        <authorList>
            <person name="Richards S."/>
            <person name="Qu C."/>
            <person name="Dillon R."/>
            <person name="Worley K."/>
            <person name="Scherer S."/>
            <person name="Batterton M."/>
            <person name="Taylor A."/>
            <person name="Hawes A."/>
            <person name="Hernandez B."/>
            <person name="Kovar C."/>
            <person name="Mandapat C."/>
            <person name="Pham C."/>
            <person name="Qu C."/>
            <person name="Jing C."/>
            <person name="Bess C."/>
            <person name="Bandaranaike D."/>
            <person name="Ngo D."/>
            <person name="Ongeri F."/>
            <person name="Arias F."/>
            <person name="Lara F."/>
            <person name="Weissenberger G."/>
            <person name="Kamau G."/>
            <person name="Han H."/>
            <person name="Shen H."/>
            <person name="Dinh H."/>
            <person name="Khalil I."/>
            <person name="Jones J."/>
            <person name="Shafer J."/>
            <person name="Jayaseelan J."/>
            <person name="Quiroz J."/>
            <person name="Blankenburg K."/>
            <person name="Nguyen L."/>
            <person name="Jackson L."/>
            <person name="Francisco L."/>
            <person name="Tang L.-Y."/>
            <person name="Pu L.-L."/>
            <person name="Perales L."/>
            <person name="Lorensuhewa L."/>
            <person name="Munidasa M."/>
            <person name="Coyle M."/>
            <person name="Taylor M."/>
            <person name="Puazo M."/>
            <person name="Firestine M."/>
            <person name="Scheel M."/>
            <person name="Javaid M."/>
            <person name="Wang M."/>
            <person name="Li M."/>
            <person name="Tabassum N."/>
            <person name="Saada N."/>
            <person name="Osuji N."/>
            <person name="Aqrawi P."/>
            <person name="Fu Q."/>
            <person name="Thornton R."/>
            <person name="Raj R."/>
            <person name="Goodspeed R."/>
            <person name="Mata R."/>
            <person name="Najjar R."/>
            <person name="Gubbala S."/>
            <person name="Lee S."/>
            <person name="Denson S."/>
            <person name="Patil S."/>
            <person name="Macmil S."/>
            <person name="Qi S."/>
            <person name="Matskevitch T."/>
            <person name="Palculict T."/>
            <person name="Mathew T."/>
            <person name="Vee V."/>
            <person name="Velamala V."/>
            <person name="Korchina V."/>
            <person name="Cai W."/>
            <person name="Liu W."/>
            <person name="Dai W."/>
            <person name="Zou X."/>
            <person name="Zhu Y."/>
            <person name="Zhang Y."/>
            <person name="Wu Y.-Q."/>
            <person name="Xin Y."/>
            <person name="Nazarath L."/>
            <person name="Kovar C."/>
            <person name="Han Y."/>
            <person name="Muzny D."/>
            <person name="Gibbs R."/>
        </authorList>
    </citation>
    <scope>NUCLEOTIDE SEQUENCE [LARGE SCALE GENOMIC DNA]</scope>
    <source>
        <strain evidence="11">Jacobina</strain>
    </source>
</reference>
<dbReference type="CTD" id="36058"/>
<evidence type="ECO:0000259" key="8">
    <source>
        <dbReference type="Pfam" id="PF17777"/>
    </source>
</evidence>
<reference evidence="9" key="2">
    <citation type="journal article" date="2020" name="BMC">
        <title>Leishmania infection induces a limited differential gene expression in the sand fly midgut.</title>
        <authorList>
            <person name="Coutinho-Abreu I.V."/>
            <person name="Serafim T.D."/>
            <person name="Meneses C."/>
            <person name="Kamhawi S."/>
            <person name="Oliveira F."/>
            <person name="Valenzuela J.G."/>
        </authorList>
    </citation>
    <scope>NUCLEOTIDE SEQUENCE</scope>
    <source>
        <strain evidence="9">Jacobina</strain>
        <tissue evidence="9">Midgut</tissue>
    </source>
</reference>
<keyword evidence="4 6" id="KW-0963">Cytoplasm</keyword>
<dbReference type="InterPro" id="IPR001790">
    <property type="entry name" value="Ribosomal_uL10"/>
</dbReference>
<dbReference type="InterPro" id="IPR043141">
    <property type="entry name" value="Ribosomal_uL10-like_sf"/>
</dbReference>
<dbReference type="GO" id="GO:0030687">
    <property type="term" value="C:preribosome, large subunit precursor"/>
    <property type="evidence" value="ECO:0007669"/>
    <property type="project" value="TreeGrafter"/>
</dbReference>
<feature type="region of interest" description="Disordered" evidence="7">
    <location>
        <begin position="221"/>
        <end position="255"/>
    </location>
</feature>
<dbReference type="CDD" id="cd05796">
    <property type="entry name" value="Ribosomal_P0_like"/>
    <property type="match status" value="1"/>
</dbReference>
<dbReference type="InterPro" id="IPR043164">
    <property type="entry name" value="Ribosomal_uL10-like_insert_sf"/>
</dbReference>
<keyword evidence="6" id="KW-0690">Ribosome biogenesis</keyword>
<dbReference type="InterPro" id="IPR040637">
    <property type="entry name" value="Ribosomal_uL10-like_insert"/>
</dbReference>
<dbReference type="PANTHER" id="PTHR45841">
    <property type="entry name" value="MRNA TURNOVER PROTEIN 4 MRTO4"/>
    <property type="match status" value="1"/>
</dbReference>
<dbReference type="GO" id="GO:0003723">
    <property type="term" value="F:RNA binding"/>
    <property type="evidence" value="ECO:0007669"/>
    <property type="project" value="TreeGrafter"/>
</dbReference>
<dbReference type="Pfam" id="PF00466">
    <property type="entry name" value="Ribosomal_L10"/>
    <property type="match status" value="1"/>
</dbReference>
<comment type="similarity">
    <text evidence="2 6">Belongs to the universal ribosomal protein uL10 family.</text>
</comment>
<dbReference type="FunFam" id="3.30.70.1730:FF:000005">
    <property type="entry name" value="Ribosome assembly factor mrt4"/>
    <property type="match status" value="1"/>
</dbReference>
<dbReference type="EMBL" id="GITU01005813">
    <property type="protein sequence ID" value="MBC1174516.1"/>
    <property type="molecule type" value="Transcribed_RNA"/>
</dbReference>
<dbReference type="SUPFAM" id="SSF160369">
    <property type="entry name" value="Ribosomal protein L10-like"/>
    <property type="match status" value="1"/>
</dbReference>
<proteinExistence type="inferred from homology"/>
<evidence type="ECO:0000256" key="2">
    <source>
        <dbReference type="ARBA" id="ARBA00008889"/>
    </source>
</evidence>
<evidence type="ECO:0000313" key="9">
    <source>
        <dbReference type="EMBL" id="MBC1174516.1"/>
    </source>
</evidence>
<sequence length="255" mass="28963">MPKSKRDKKISLTKTDRKGLVWKQHIIEDIQSCVTKYTNVYVFSVHNMRNTLLKELRTQWKDSRFFFGKNRIMQLGLNEAAKELEEKIGEDLHKLSLRLTGQCGLLFTDHPKEVVLDWFKDYSALEYARSGHTSKEAIILPAGPCEEFSHAIEPHLRKLGLPTKLERGVVSLYKEYRVCEAGSILTPEQAKILKLCNMPIATFKLLIKCLWSKTAGFEPFVDEPEASDSGNGADDEMDTPADGPDAPMDEESDDE</sequence>
<evidence type="ECO:0000256" key="6">
    <source>
        <dbReference type="RuleBase" id="RU364039"/>
    </source>
</evidence>
<dbReference type="EnsemblMetazoa" id="LLOJ000879-RA">
    <property type="protein sequence ID" value="LLOJ000879-PA"/>
    <property type="gene ID" value="LLOJ000879"/>
</dbReference>
<keyword evidence="5 6" id="KW-0539">Nucleus</keyword>
<dbReference type="GO" id="GO:0000027">
    <property type="term" value="P:ribosomal large subunit assembly"/>
    <property type="evidence" value="ECO:0007669"/>
    <property type="project" value="InterPro"/>
</dbReference>
<organism evidence="10 11">
    <name type="scientific">Lutzomyia longipalpis</name>
    <name type="common">Sand fly</name>
    <dbReference type="NCBI Taxonomy" id="7200"/>
    <lineage>
        <taxon>Eukaryota</taxon>
        <taxon>Metazoa</taxon>
        <taxon>Ecdysozoa</taxon>
        <taxon>Arthropoda</taxon>
        <taxon>Hexapoda</taxon>
        <taxon>Insecta</taxon>
        <taxon>Pterygota</taxon>
        <taxon>Neoptera</taxon>
        <taxon>Endopterygota</taxon>
        <taxon>Diptera</taxon>
        <taxon>Nematocera</taxon>
        <taxon>Psychodoidea</taxon>
        <taxon>Psychodidae</taxon>
        <taxon>Lutzomyia</taxon>
        <taxon>Lutzomyia</taxon>
    </lineage>
</organism>
<evidence type="ECO:0000256" key="5">
    <source>
        <dbReference type="ARBA" id="ARBA00023242"/>
    </source>
</evidence>
<dbReference type="GO" id="GO:0005730">
    <property type="term" value="C:nucleolus"/>
    <property type="evidence" value="ECO:0007669"/>
    <property type="project" value="UniProtKB-SubCell"/>
</dbReference>
<dbReference type="EMBL" id="AJWK01003564">
    <property type="status" value="NOT_ANNOTATED_CDS"/>
    <property type="molecule type" value="Genomic_DNA"/>
</dbReference>
<comment type="subcellular location">
    <subcellularLocation>
        <location evidence="6">Cytoplasm</location>
    </subcellularLocation>
    <subcellularLocation>
        <location evidence="6">Nucleus</location>
        <location evidence="6">Nucleolus</location>
    </subcellularLocation>
</comment>
<dbReference type="FunFam" id="3.90.105.20:FF:000003">
    <property type="entry name" value="Ribosome assembly factor mrt4"/>
    <property type="match status" value="1"/>
</dbReference>
<dbReference type="Proteomes" id="UP000092461">
    <property type="component" value="Unassembled WGS sequence"/>
</dbReference>
<dbReference type="GO" id="GO:0000956">
    <property type="term" value="P:nuclear-transcribed mRNA catabolic process"/>
    <property type="evidence" value="ECO:0007669"/>
    <property type="project" value="TreeGrafter"/>
</dbReference>